<reference evidence="3 4" key="1">
    <citation type="submission" date="2018-06" db="EMBL/GenBank/DDBJ databases">
        <title>Genomic Encyclopedia of Type Strains, Phase IV (KMG-IV): sequencing the most valuable type-strain genomes for metagenomic binning, comparative biology and taxonomic classification.</title>
        <authorList>
            <person name="Goeker M."/>
        </authorList>
    </citation>
    <scope>NUCLEOTIDE SEQUENCE [LARGE SCALE GENOMIC DNA]</scope>
    <source>
        <strain evidence="3 4">DSM 25532</strain>
    </source>
</reference>
<dbReference type="InterPro" id="IPR027417">
    <property type="entry name" value="P-loop_NTPase"/>
</dbReference>
<dbReference type="Proteomes" id="UP000253426">
    <property type="component" value="Unassembled WGS sequence"/>
</dbReference>
<dbReference type="Gene3D" id="3.40.50.300">
    <property type="entry name" value="P-loop containing nucleotide triphosphate hydrolases"/>
    <property type="match status" value="1"/>
</dbReference>
<dbReference type="RefSeq" id="WP_170157348.1">
    <property type="nucleotide sequence ID" value="NZ_QNRR01000010.1"/>
</dbReference>
<dbReference type="InterPro" id="IPR012853">
    <property type="entry name" value="CPT"/>
</dbReference>
<dbReference type="EMBL" id="QNRR01000010">
    <property type="protein sequence ID" value="RBP39065.1"/>
    <property type="molecule type" value="Genomic_DNA"/>
</dbReference>
<evidence type="ECO:0000313" key="3">
    <source>
        <dbReference type="EMBL" id="RBP39065.1"/>
    </source>
</evidence>
<accession>A0A366HA30</accession>
<evidence type="ECO:0000256" key="1">
    <source>
        <dbReference type="PIRSR" id="PIRSR007531-1"/>
    </source>
</evidence>
<protein>
    <submittedName>
        <fullName evidence="3">Chloramphenicol 3-O phosphotransferase</fullName>
    </submittedName>
</protein>
<dbReference type="AlphaFoldDB" id="A0A366HA30"/>
<sequence length="171" mass="19213">MPAILLNGTSSAGKTSIAKAIQKLSPEPFIRIALDDFTEMFRWDAIENADMRRACHKHSIASLHQSIRVLLSGPYPGVIDHVFEQDSWYDDCLAALSDHEVLVVGVRCPLDVTQHREVTRGDRRIGLAAYQHPIVHENKRYDLEVDTSTRSAEECATEILEAYRAKLGVSR</sequence>
<proteinExistence type="predicted"/>
<keyword evidence="4" id="KW-1185">Reference proteome</keyword>
<evidence type="ECO:0000256" key="2">
    <source>
        <dbReference type="PIRSR" id="PIRSR007531-2"/>
    </source>
</evidence>
<dbReference type="SUPFAM" id="SSF52540">
    <property type="entry name" value="P-loop containing nucleoside triphosphate hydrolases"/>
    <property type="match status" value="1"/>
</dbReference>
<dbReference type="PIRSF" id="PIRSF007531">
    <property type="entry name" value="CPT"/>
    <property type="match status" value="1"/>
</dbReference>
<gene>
    <name evidence="3" type="ORF">DES53_11089</name>
</gene>
<comment type="caution">
    <text evidence="3">The sequence shown here is derived from an EMBL/GenBank/DDBJ whole genome shotgun (WGS) entry which is preliminary data.</text>
</comment>
<organism evidence="3 4">
    <name type="scientific">Roseimicrobium gellanilyticum</name>
    <dbReference type="NCBI Taxonomy" id="748857"/>
    <lineage>
        <taxon>Bacteria</taxon>
        <taxon>Pseudomonadati</taxon>
        <taxon>Verrucomicrobiota</taxon>
        <taxon>Verrucomicrobiia</taxon>
        <taxon>Verrucomicrobiales</taxon>
        <taxon>Verrucomicrobiaceae</taxon>
        <taxon>Roseimicrobium</taxon>
    </lineage>
</organism>
<feature type="active site" evidence="1">
    <location>
        <position position="35"/>
    </location>
</feature>
<dbReference type="GO" id="GO:0005524">
    <property type="term" value="F:ATP binding"/>
    <property type="evidence" value="ECO:0007669"/>
    <property type="project" value="InterPro"/>
</dbReference>
<keyword evidence="3" id="KW-0808">Transferase</keyword>
<dbReference type="GO" id="GO:0016740">
    <property type="term" value="F:transferase activity"/>
    <property type="evidence" value="ECO:0007669"/>
    <property type="project" value="UniProtKB-KW"/>
</dbReference>
<dbReference type="Pfam" id="PF07931">
    <property type="entry name" value="CPT"/>
    <property type="match status" value="1"/>
</dbReference>
<evidence type="ECO:0000313" key="4">
    <source>
        <dbReference type="Proteomes" id="UP000253426"/>
    </source>
</evidence>
<feature type="binding site" evidence="2">
    <location>
        <begin position="8"/>
        <end position="15"/>
    </location>
    <ligand>
        <name>ATP</name>
        <dbReference type="ChEBI" id="CHEBI:30616"/>
    </ligand>
</feature>
<name>A0A366HA30_9BACT</name>